<protein>
    <submittedName>
        <fullName evidence="2">Uncharacterized protein</fullName>
    </submittedName>
</protein>
<dbReference type="AlphaFoldDB" id="A0A1X1W2J5"/>
<feature type="compositionally biased region" description="Basic and acidic residues" evidence="1">
    <location>
        <begin position="274"/>
        <end position="284"/>
    </location>
</feature>
<name>A0A1X1W2J5_MYCGS</name>
<dbReference type="EMBL" id="LQOX01000001">
    <property type="protein sequence ID" value="ORV80771.1"/>
    <property type="molecule type" value="Genomic_DNA"/>
</dbReference>
<evidence type="ECO:0000313" key="2">
    <source>
        <dbReference type="EMBL" id="ORV80771.1"/>
    </source>
</evidence>
<dbReference type="RefSeq" id="WP_036416122.1">
    <property type="nucleotide sequence ID" value="NZ_LQOX01000001.1"/>
</dbReference>
<sequence length="335" mass="32569">MTADPFPFPAPGVPAIPPNSSGVPIKVTPETLQQALYGPLSPQVVPNIVPPPGPAPADQAQSALGASGNLGVPGDVASSAQEDLDRRAHAADAARKFPANEANAAQQFQGVGAQAGAQGATQMIQQVVSGITGAVGGAVGGVLGPLTQLPQQAMQAGQGAMQPLMSALQQGHGAQGLESADGARLVDSIGEESGLGGGSGAGGIGGGGGGGTTPTGYLGPPPVPTSSPPTTPAGAAAKSVVPPSGGMAPTSASMGPTGMPMVPPGAMGHGGEGGSKDKPVEKRVSAPVVPNGQPVKGRLTMPPSVPVKSDDGKPPVVTRSTRRIMVVPADDETKE</sequence>
<dbReference type="STRING" id="1777.AWC07_00015"/>
<feature type="compositionally biased region" description="Low complexity" evidence="1">
    <location>
        <begin position="254"/>
        <end position="266"/>
    </location>
</feature>
<accession>A0A1X1W2J5</accession>
<feature type="compositionally biased region" description="Gly residues" evidence="1">
    <location>
        <begin position="193"/>
        <end position="213"/>
    </location>
</feature>
<feature type="compositionally biased region" description="Pro residues" evidence="1">
    <location>
        <begin position="1"/>
        <end position="17"/>
    </location>
</feature>
<gene>
    <name evidence="2" type="ORF">AWC07_00015</name>
</gene>
<feature type="region of interest" description="Disordered" evidence="1">
    <location>
        <begin position="189"/>
        <end position="319"/>
    </location>
</feature>
<feature type="compositionally biased region" description="Pro residues" evidence="1">
    <location>
        <begin position="219"/>
        <end position="231"/>
    </location>
</feature>
<feature type="region of interest" description="Disordered" evidence="1">
    <location>
        <begin position="47"/>
        <end position="83"/>
    </location>
</feature>
<organism evidence="2 3">
    <name type="scientific">Mycobacterium gastri</name>
    <dbReference type="NCBI Taxonomy" id="1777"/>
    <lineage>
        <taxon>Bacteria</taxon>
        <taxon>Bacillati</taxon>
        <taxon>Actinomycetota</taxon>
        <taxon>Actinomycetes</taxon>
        <taxon>Mycobacteriales</taxon>
        <taxon>Mycobacteriaceae</taxon>
        <taxon>Mycobacterium</taxon>
    </lineage>
</organism>
<dbReference type="Proteomes" id="UP000193738">
    <property type="component" value="Unassembled WGS sequence"/>
</dbReference>
<keyword evidence="3" id="KW-1185">Reference proteome</keyword>
<proteinExistence type="predicted"/>
<feature type="region of interest" description="Disordered" evidence="1">
    <location>
        <begin position="1"/>
        <end position="25"/>
    </location>
</feature>
<evidence type="ECO:0000313" key="3">
    <source>
        <dbReference type="Proteomes" id="UP000193738"/>
    </source>
</evidence>
<reference evidence="2 3" key="1">
    <citation type="submission" date="2016-01" db="EMBL/GenBank/DDBJ databases">
        <title>The new phylogeny of the genus Mycobacterium.</title>
        <authorList>
            <person name="Tarcisio F."/>
            <person name="Conor M."/>
            <person name="Antonella G."/>
            <person name="Elisabetta G."/>
            <person name="Giulia F.S."/>
            <person name="Sara T."/>
            <person name="Anna F."/>
            <person name="Clotilde B."/>
            <person name="Roberto B."/>
            <person name="Veronica D.S."/>
            <person name="Fabio R."/>
            <person name="Monica P."/>
            <person name="Olivier J."/>
            <person name="Enrico T."/>
            <person name="Nicola S."/>
        </authorList>
    </citation>
    <scope>NUCLEOTIDE SEQUENCE [LARGE SCALE GENOMIC DNA]</scope>
    <source>
        <strain evidence="2 3">DSM 43505</strain>
    </source>
</reference>
<comment type="caution">
    <text evidence="2">The sequence shown here is derived from an EMBL/GenBank/DDBJ whole genome shotgun (WGS) entry which is preliminary data.</text>
</comment>
<evidence type="ECO:0000256" key="1">
    <source>
        <dbReference type="SAM" id="MobiDB-lite"/>
    </source>
</evidence>